<dbReference type="GO" id="GO:0005576">
    <property type="term" value="C:extracellular region"/>
    <property type="evidence" value="ECO:0007669"/>
    <property type="project" value="UniProtKB-SubCell"/>
</dbReference>
<feature type="domain" description="TGF-beta family profile" evidence="9">
    <location>
        <begin position="401"/>
        <end position="511"/>
    </location>
</feature>
<dbReference type="Pfam" id="PF00019">
    <property type="entry name" value="TGF_beta"/>
    <property type="match status" value="1"/>
</dbReference>
<protein>
    <submittedName>
        <fullName evidence="10">Anti-mullerian hormone</fullName>
    </submittedName>
</protein>
<evidence type="ECO:0000256" key="7">
    <source>
        <dbReference type="SAM" id="MobiDB-lite"/>
    </source>
</evidence>
<dbReference type="Gene3D" id="2.10.90.10">
    <property type="entry name" value="Cystine-knot cytokines"/>
    <property type="match status" value="1"/>
</dbReference>
<evidence type="ECO:0000256" key="8">
    <source>
        <dbReference type="SAM" id="SignalP"/>
    </source>
</evidence>
<dbReference type="PANTHER" id="PTHR15009:SF4">
    <property type="entry name" value="MUELLERIAN-INHIBITING FACTOR"/>
    <property type="match status" value="1"/>
</dbReference>
<feature type="signal peptide" evidence="8">
    <location>
        <begin position="1"/>
        <end position="17"/>
    </location>
</feature>
<evidence type="ECO:0000256" key="3">
    <source>
        <dbReference type="ARBA" id="ARBA00022729"/>
    </source>
</evidence>
<comment type="subcellular location">
    <subcellularLocation>
        <location evidence="1">Secreted</location>
    </subcellularLocation>
</comment>
<name>A0A1X9H7R2_9TELE</name>
<dbReference type="InterPro" id="IPR001839">
    <property type="entry name" value="TGF-b_C"/>
</dbReference>
<evidence type="ECO:0000256" key="5">
    <source>
        <dbReference type="RuleBase" id="RU000354"/>
    </source>
</evidence>
<keyword evidence="5" id="KW-0339">Growth factor</keyword>
<dbReference type="SMART" id="SM00204">
    <property type="entry name" value="TGFB"/>
    <property type="match status" value="1"/>
</dbReference>
<gene>
    <name evidence="10" type="primary">AMH</name>
</gene>
<feature type="chain" id="PRO_5013027773" evidence="8">
    <location>
        <begin position="18"/>
        <end position="511"/>
    </location>
</feature>
<feature type="region of interest" description="Disordered" evidence="7">
    <location>
        <begin position="29"/>
        <end position="50"/>
    </location>
</feature>
<comment type="similarity">
    <text evidence="5">Belongs to the TGF-beta family.</text>
</comment>
<dbReference type="SUPFAM" id="SSF57501">
    <property type="entry name" value="Cystine-knot cytokines"/>
    <property type="match status" value="1"/>
</dbReference>
<evidence type="ECO:0000256" key="4">
    <source>
        <dbReference type="ARBA" id="ARBA00022782"/>
    </source>
</evidence>
<reference evidence="10" key="1">
    <citation type="submission" date="2016-02" db="EMBL/GenBank/DDBJ databases">
        <title>Identification of two amh homologues and its expression profiles during gonadal sex differentiation of cobaltcap silverside Hypoatherina tsurugae, an atherinid fish from the Northwest Pacific Ocean.</title>
        <authorList>
            <person name="Bej D."/>
            <person name="Miyoshi K."/>
            <person name="Hattori R.S."/>
            <person name="Yamamoto Y."/>
            <person name="Strussmann C.A."/>
        </authorList>
    </citation>
    <scope>NUCLEOTIDE SEQUENCE</scope>
</reference>
<evidence type="ECO:0000313" key="10">
    <source>
        <dbReference type="EMBL" id="AMX81307.1"/>
    </source>
</evidence>
<dbReference type="AlphaFoldDB" id="A0A1X9H7R2"/>
<keyword evidence="3 8" id="KW-0732">Signal</keyword>
<dbReference type="PANTHER" id="PTHR15009">
    <property type="entry name" value="MUELLERIAN-INHIBITING FACTOR"/>
    <property type="match status" value="1"/>
</dbReference>
<organism evidence="10">
    <name type="scientific">Hypoatherina tsurugae</name>
    <name type="common">cobaltcap silverside</name>
    <dbReference type="NCBI Taxonomy" id="126353"/>
    <lineage>
        <taxon>Eukaryota</taxon>
        <taxon>Metazoa</taxon>
        <taxon>Chordata</taxon>
        <taxon>Craniata</taxon>
        <taxon>Vertebrata</taxon>
        <taxon>Euteleostomi</taxon>
        <taxon>Actinopterygii</taxon>
        <taxon>Neopterygii</taxon>
        <taxon>Teleostei</taxon>
        <taxon>Neoteleostei</taxon>
        <taxon>Acanthomorphata</taxon>
        <taxon>Ovalentaria</taxon>
        <taxon>Atherinomorphae</taxon>
        <taxon>Atheriniformes</taxon>
        <taxon>Atherinidae</taxon>
        <taxon>Atherininae</taxon>
        <taxon>Hypoatherina</taxon>
    </lineage>
</organism>
<dbReference type="InterPro" id="IPR029034">
    <property type="entry name" value="Cystine-knot_cytokine"/>
</dbReference>
<sequence length="511" mass="54778">MLGAVALVLFWSQLGVSFQVQHAERQIPPHSPAVSEHDFSSANPASTAPHSSPCFVDDVVAALREAAGSDNDLANSSLTLFGVCTVSSRSLLSQLVEVTRRNKGGFEVLHPTAVLVSEDEQGTIMATLALPKSSLLKLNPVLLLAFESPLSGGGLDVTFTGQCLQPHTQAVCISEGTQFILLTGKSSEGNVEQTWSISVHAGTPSLEQNLKDLLIGGKSGSNIGLTPLLLFSGDTGTDTRHIKGSSQASFLCELRRFLNGVLPQDHTKSQLLQLDSLQSLPSLTLGLSSSETLMAGVINSSAPTIFSFTSWSSKLPVHQGQLGLSSDLLEVLGQRLDQSEMQILELINEEEVAQRAVERLGRLKEFSAFQRKEPAAGERQFCAFLLLKALQTVLHAYNMQRRLRATRAGPANPPRSPICGLKALTVSFEKLLLGPQNANINNCHGSCAFPLTNGNNHAVLLNYHIESGAAGERAPCCVPVAYEPLEVLDLNEQGAFLSIKPDMIARECGCR</sequence>
<dbReference type="PROSITE" id="PS51362">
    <property type="entry name" value="TGF_BETA_2"/>
    <property type="match status" value="1"/>
</dbReference>
<evidence type="ECO:0000256" key="2">
    <source>
        <dbReference type="ARBA" id="ARBA00022525"/>
    </source>
</evidence>
<keyword evidence="4" id="KW-0221">Differentiation</keyword>
<dbReference type="Pfam" id="PF04709">
    <property type="entry name" value="AMH_N"/>
    <property type="match status" value="1"/>
</dbReference>
<dbReference type="InterPro" id="IPR021203">
    <property type="entry name" value="Muellerian-inhibiting_factor"/>
</dbReference>
<dbReference type="InterPro" id="IPR006799">
    <property type="entry name" value="AMH_N"/>
</dbReference>
<feature type="coiled-coil region" evidence="6">
    <location>
        <begin position="329"/>
        <end position="356"/>
    </location>
</feature>
<evidence type="ECO:0000256" key="6">
    <source>
        <dbReference type="SAM" id="Coils"/>
    </source>
</evidence>
<feature type="compositionally biased region" description="Polar residues" evidence="7">
    <location>
        <begin position="40"/>
        <end position="50"/>
    </location>
</feature>
<keyword evidence="6" id="KW-0175">Coiled coil</keyword>
<proteinExistence type="evidence at transcript level"/>
<dbReference type="GO" id="GO:0008083">
    <property type="term" value="F:growth factor activity"/>
    <property type="evidence" value="ECO:0007669"/>
    <property type="project" value="UniProtKB-KW"/>
</dbReference>
<evidence type="ECO:0000256" key="1">
    <source>
        <dbReference type="ARBA" id="ARBA00004613"/>
    </source>
</evidence>
<dbReference type="GO" id="GO:0030154">
    <property type="term" value="P:cell differentiation"/>
    <property type="evidence" value="ECO:0007669"/>
    <property type="project" value="UniProtKB-KW"/>
</dbReference>
<accession>A0A1X9H7R2</accession>
<dbReference type="EMBL" id="KU664386">
    <property type="protein sequence ID" value="AMX81307.1"/>
    <property type="molecule type" value="mRNA"/>
</dbReference>
<evidence type="ECO:0000259" key="9">
    <source>
        <dbReference type="PROSITE" id="PS51362"/>
    </source>
</evidence>
<dbReference type="GO" id="GO:0008406">
    <property type="term" value="P:gonad development"/>
    <property type="evidence" value="ECO:0007669"/>
    <property type="project" value="InterPro"/>
</dbReference>
<keyword evidence="2" id="KW-0964">Secreted</keyword>